<dbReference type="Proteomes" id="UP000236544">
    <property type="component" value="Unassembled WGS sequence"/>
</dbReference>
<name>A0A0P1KNK0_9SACH</name>
<dbReference type="OrthoDB" id="424465at2759"/>
<reference evidence="3" key="1">
    <citation type="submission" date="2015-10" db="EMBL/GenBank/DDBJ databases">
        <authorList>
            <person name="Devillers H."/>
        </authorList>
    </citation>
    <scope>NUCLEOTIDE SEQUENCE [LARGE SCALE GENOMIC DNA]</scope>
</reference>
<dbReference type="EMBL" id="LN890542">
    <property type="protein sequence ID" value="CUS21020.1"/>
    <property type="molecule type" value="Genomic_DNA"/>
</dbReference>
<gene>
    <name evidence="2" type="ORF">LAQU0_S02e03928g</name>
</gene>
<proteinExistence type="predicted"/>
<dbReference type="InterPro" id="IPR001810">
    <property type="entry name" value="F-box_dom"/>
</dbReference>
<evidence type="ECO:0000313" key="3">
    <source>
        <dbReference type="Proteomes" id="UP000236544"/>
    </source>
</evidence>
<dbReference type="InterPro" id="IPR036047">
    <property type="entry name" value="F-box-like_dom_sf"/>
</dbReference>
<dbReference type="Pfam" id="PF13621">
    <property type="entry name" value="Cupin_8"/>
    <property type="match status" value="1"/>
</dbReference>
<keyword evidence="3" id="KW-1185">Reference proteome</keyword>
<dbReference type="Pfam" id="PF12937">
    <property type="entry name" value="F-box-like"/>
    <property type="match status" value="1"/>
</dbReference>
<dbReference type="InterPro" id="IPR041667">
    <property type="entry name" value="Cupin_8"/>
</dbReference>
<dbReference type="PANTHER" id="PTHR12480">
    <property type="entry name" value="ARGININE DEMETHYLASE AND LYSYL-HYDROXYLASE JMJD"/>
    <property type="match status" value="1"/>
</dbReference>
<dbReference type="SUPFAM" id="SSF51197">
    <property type="entry name" value="Clavaminate synthase-like"/>
    <property type="match status" value="1"/>
</dbReference>
<sequence>MAADCKRAKKSPSYRIDAHTIAPIHPLGVKPSGNIYLHNDLKELDASRKRQLGTLRALSEEVLARVLSFVDSPNDLLNLGHASRVLYAYTYNEELWRKMYVDEFIRLETKGNIAFNSDGYHPYGCKDWKGSWRKTLLKLDEEALIQVNNLVFSDFLYRPYQCSKIDYEHLFKKVIAFEEKSSALGHTLNSEFGVERIKEANLTLEMFENSHCDKPFILCANGDEKRWPPWDLEYLVSRFGNIKFRQEAVEWKLSYYANYSRNNYDESPLYLFDCNSEAIQTLKREYMAPKIFAHDFFKAFEGEGINCRPDHRWLIVGKAGSGSTFHKDPNQTSAWNAGLTGKKLWVMLPPEVKPPGVSTDKDEEEVTSPVGVGEWILSGYYNDAVRLAQEGKCQITVTFPGECIYVPSGWWHTVINLTDSVALTENFVPTPILPKVLLFFKNKKKQISGFHLQDTMNAMKRFLSSHSIKSDSSSDLTVIESFLEQCRNHSLDNQDCGLVDLDLEPPIFEFFVELVKGSTYGGHIERAITDMRQLEIDAARREARANPPATKTSEAWTNLAAESGSNFSFGFSFEETV</sequence>
<dbReference type="GO" id="GO:0000987">
    <property type="term" value="F:cis-regulatory region sequence-specific DNA binding"/>
    <property type="evidence" value="ECO:0007669"/>
    <property type="project" value="TreeGrafter"/>
</dbReference>
<evidence type="ECO:0000313" key="2">
    <source>
        <dbReference type="EMBL" id="CUS21020.1"/>
    </source>
</evidence>
<dbReference type="SMART" id="SM00558">
    <property type="entry name" value="JmjC"/>
    <property type="match status" value="1"/>
</dbReference>
<feature type="domain" description="JmjC" evidence="1">
    <location>
        <begin position="277"/>
        <end position="444"/>
    </location>
</feature>
<dbReference type="PANTHER" id="PTHR12480:SF21">
    <property type="entry name" value="JMJC DOMAIN-CONTAINING PROTEIN 8"/>
    <property type="match status" value="1"/>
</dbReference>
<organism evidence="2 3">
    <name type="scientific">Lachancea quebecensis</name>
    <dbReference type="NCBI Taxonomy" id="1654605"/>
    <lineage>
        <taxon>Eukaryota</taxon>
        <taxon>Fungi</taxon>
        <taxon>Dikarya</taxon>
        <taxon>Ascomycota</taxon>
        <taxon>Saccharomycotina</taxon>
        <taxon>Saccharomycetes</taxon>
        <taxon>Saccharomycetales</taxon>
        <taxon>Saccharomycetaceae</taxon>
        <taxon>Lachancea</taxon>
    </lineage>
</organism>
<dbReference type="SUPFAM" id="SSF81383">
    <property type="entry name" value="F-box domain"/>
    <property type="match status" value="1"/>
</dbReference>
<dbReference type="Gene3D" id="1.20.1280.50">
    <property type="match status" value="1"/>
</dbReference>
<dbReference type="AlphaFoldDB" id="A0A0P1KNK0"/>
<accession>A0A0P1KNK0</accession>
<dbReference type="GO" id="GO:0005634">
    <property type="term" value="C:nucleus"/>
    <property type="evidence" value="ECO:0007669"/>
    <property type="project" value="TreeGrafter"/>
</dbReference>
<dbReference type="PROSITE" id="PS51184">
    <property type="entry name" value="JMJC"/>
    <property type="match status" value="1"/>
</dbReference>
<dbReference type="Gene3D" id="2.60.120.650">
    <property type="entry name" value="Cupin"/>
    <property type="match status" value="1"/>
</dbReference>
<evidence type="ECO:0000259" key="1">
    <source>
        <dbReference type="PROSITE" id="PS51184"/>
    </source>
</evidence>
<dbReference type="InterPro" id="IPR050910">
    <property type="entry name" value="JMJD6_ArgDemeth/LysHydrox"/>
</dbReference>
<protein>
    <submittedName>
        <fullName evidence="2">LAQU0S02e03928g1_1</fullName>
    </submittedName>
</protein>
<dbReference type="InterPro" id="IPR003347">
    <property type="entry name" value="JmjC_dom"/>
</dbReference>